<evidence type="ECO:0000313" key="3">
    <source>
        <dbReference type="Proteomes" id="UP000321393"/>
    </source>
</evidence>
<proteinExistence type="predicted"/>
<protein>
    <submittedName>
        <fullName evidence="2">Retrotransposon protein</fullName>
    </submittedName>
</protein>
<feature type="signal peptide" evidence="1">
    <location>
        <begin position="1"/>
        <end position="17"/>
    </location>
</feature>
<comment type="caution">
    <text evidence="2">The sequence shown here is derived from an EMBL/GenBank/DDBJ whole genome shotgun (WGS) entry which is preliminary data.</text>
</comment>
<name>A0A5A7V366_CUCMM</name>
<accession>A0A5A7V366</accession>
<dbReference type="Proteomes" id="UP000321393">
    <property type="component" value="Unassembled WGS sequence"/>
</dbReference>
<evidence type="ECO:0000256" key="1">
    <source>
        <dbReference type="SAM" id="SignalP"/>
    </source>
</evidence>
<sequence>MCFVRSWNMGFEALCIAAWLMAQKQLEERMMSSEKEIMDLKEILPKLKKSANSKKEDIDQAGYPVRLVKVHVTEYLKKFFNYSAPLLEMAESILMDALLTGLARELKAKVNGELMLFITNKEEDLEKEPTTETGKTETVELKVMEVGDKMKIALRTLLGASRRKEPSN</sequence>
<dbReference type="AlphaFoldDB" id="A0A5A7V366"/>
<keyword evidence="1" id="KW-0732">Signal</keyword>
<reference evidence="2 3" key="1">
    <citation type="submission" date="2019-08" db="EMBL/GenBank/DDBJ databases">
        <title>Draft genome sequences of two oriental melons (Cucumis melo L. var makuwa).</title>
        <authorList>
            <person name="Kwon S.-Y."/>
        </authorList>
    </citation>
    <scope>NUCLEOTIDE SEQUENCE [LARGE SCALE GENOMIC DNA]</scope>
    <source>
        <strain evidence="3">cv. SW 3</strain>
        <tissue evidence="2">Leaf</tissue>
    </source>
</reference>
<evidence type="ECO:0000313" key="2">
    <source>
        <dbReference type="EMBL" id="KAA0062028.1"/>
    </source>
</evidence>
<organism evidence="2 3">
    <name type="scientific">Cucumis melo var. makuwa</name>
    <name type="common">Oriental melon</name>
    <dbReference type="NCBI Taxonomy" id="1194695"/>
    <lineage>
        <taxon>Eukaryota</taxon>
        <taxon>Viridiplantae</taxon>
        <taxon>Streptophyta</taxon>
        <taxon>Embryophyta</taxon>
        <taxon>Tracheophyta</taxon>
        <taxon>Spermatophyta</taxon>
        <taxon>Magnoliopsida</taxon>
        <taxon>eudicotyledons</taxon>
        <taxon>Gunneridae</taxon>
        <taxon>Pentapetalae</taxon>
        <taxon>rosids</taxon>
        <taxon>fabids</taxon>
        <taxon>Cucurbitales</taxon>
        <taxon>Cucurbitaceae</taxon>
        <taxon>Benincaseae</taxon>
        <taxon>Cucumis</taxon>
    </lineage>
</organism>
<feature type="chain" id="PRO_5023078635" evidence="1">
    <location>
        <begin position="18"/>
        <end position="168"/>
    </location>
</feature>
<gene>
    <name evidence="2" type="ORF">E6C27_scaffold89G003640</name>
</gene>
<dbReference type="EMBL" id="SSTE01004728">
    <property type="protein sequence ID" value="KAA0062028.1"/>
    <property type="molecule type" value="Genomic_DNA"/>
</dbReference>